<feature type="compositionally biased region" description="Basic and acidic residues" evidence="1">
    <location>
        <begin position="343"/>
        <end position="354"/>
    </location>
</feature>
<accession>A0A9P7G655</accession>
<feature type="compositionally biased region" description="Low complexity" evidence="1">
    <location>
        <begin position="140"/>
        <end position="168"/>
    </location>
</feature>
<dbReference type="InterPro" id="IPR003103">
    <property type="entry name" value="BAG_domain"/>
</dbReference>
<dbReference type="AlphaFoldDB" id="A0A9P7G655"/>
<evidence type="ECO:0000313" key="3">
    <source>
        <dbReference type="EMBL" id="KAG5644273.1"/>
    </source>
</evidence>
<sequence length="361" mass="41866">MFDSYYYGRPSLAQQRAAATRQTALEQQLAQDRLRRSQYLPDEDEDGDYGAYYDYYSPRERMYLEGLRRQEALERKRREEEAWNAKRQEAARQEQLWREQEELRREQLRQAHRREHPVRKFFDIVLQLAIHAPISQIQKRASPSPNRSPSPASSHHIPIHTPTTQRTPSPSPQLPLSIHTPERRNEAATIIQNAFRIYRSLRTLKDLEEQFDVLRNSHSFPETIDFQGPDGIIAVTPPHPLPCNLPNTTNIPKLAYNATNYDIHAYVESLNRLLLKLDGVESWGDATVRKTRRRIVGRVEEEANRVEAYWKQAWMAYIARDGNDVDGAKTRDTETTNSSSEGFEGKAADGETRRNGQTLTD</sequence>
<reference evidence="3" key="1">
    <citation type="submission" date="2020-07" db="EMBL/GenBank/DDBJ databases">
        <authorList>
            <person name="Nieuwenhuis M."/>
            <person name="Van De Peppel L.J.J."/>
        </authorList>
    </citation>
    <scope>NUCLEOTIDE SEQUENCE</scope>
    <source>
        <strain evidence="3">AP01</strain>
        <tissue evidence="3">Mycelium</tissue>
    </source>
</reference>
<evidence type="ECO:0000259" key="2">
    <source>
        <dbReference type="Pfam" id="PF02179"/>
    </source>
</evidence>
<dbReference type="OrthoDB" id="333905at2759"/>
<evidence type="ECO:0000313" key="4">
    <source>
        <dbReference type="Proteomes" id="UP000775547"/>
    </source>
</evidence>
<dbReference type="EMBL" id="JABCKV010000076">
    <property type="protein sequence ID" value="KAG5644273.1"/>
    <property type="molecule type" value="Genomic_DNA"/>
</dbReference>
<keyword evidence="4" id="KW-1185">Reference proteome</keyword>
<dbReference type="GO" id="GO:0051087">
    <property type="term" value="F:protein-folding chaperone binding"/>
    <property type="evidence" value="ECO:0007669"/>
    <property type="project" value="InterPro"/>
</dbReference>
<protein>
    <recommendedName>
        <fullName evidence="2">BAG domain-containing protein</fullName>
    </recommendedName>
</protein>
<name>A0A9P7G655_9AGAR</name>
<dbReference type="Gene3D" id="1.20.58.120">
    <property type="entry name" value="BAG domain"/>
    <property type="match status" value="1"/>
</dbReference>
<dbReference type="Pfam" id="PF02179">
    <property type="entry name" value="BAG"/>
    <property type="match status" value="1"/>
</dbReference>
<dbReference type="InterPro" id="IPR036533">
    <property type="entry name" value="BAG_dom_sf"/>
</dbReference>
<feature type="domain" description="BAG" evidence="2">
    <location>
        <begin position="266"/>
        <end position="307"/>
    </location>
</feature>
<dbReference type="SUPFAM" id="SSF63491">
    <property type="entry name" value="BAG domain"/>
    <property type="match status" value="1"/>
</dbReference>
<feature type="region of interest" description="Disordered" evidence="1">
    <location>
        <begin position="137"/>
        <end position="178"/>
    </location>
</feature>
<feature type="compositionally biased region" description="Basic and acidic residues" evidence="1">
    <location>
        <begin position="325"/>
        <end position="334"/>
    </location>
</feature>
<comment type="caution">
    <text evidence="3">The sequence shown here is derived from an EMBL/GenBank/DDBJ whole genome shotgun (WGS) entry which is preliminary data.</text>
</comment>
<dbReference type="Proteomes" id="UP000775547">
    <property type="component" value="Unassembled WGS sequence"/>
</dbReference>
<feature type="region of interest" description="Disordered" evidence="1">
    <location>
        <begin position="325"/>
        <end position="361"/>
    </location>
</feature>
<evidence type="ECO:0000256" key="1">
    <source>
        <dbReference type="SAM" id="MobiDB-lite"/>
    </source>
</evidence>
<reference evidence="3" key="2">
    <citation type="submission" date="2021-10" db="EMBL/GenBank/DDBJ databases">
        <title>Phylogenomics reveals ancestral predisposition of the termite-cultivated fungus Termitomyces towards a domesticated lifestyle.</title>
        <authorList>
            <person name="Auxier B."/>
            <person name="Grum-Grzhimaylo A."/>
            <person name="Cardenas M.E."/>
            <person name="Lodge J.D."/>
            <person name="Laessoe T."/>
            <person name="Pedersen O."/>
            <person name="Smith M.E."/>
            <person name="Kuyper T.W."/>
            <person name="Franco-Molano E.A."/>
            <person name="Baroni T.J."/>
            <person name="Aanen D.K."/>
        </authorList>
    </citation>
    <scope>NUCLEOTIDE SEQUENCE</scope>
    <source>
        <strain evidence="3">AP01</strain>
        <tissue evidence="3">Mycelium</tissue>
    </source>
</reference>
<gene>
    <name evidence="3" type="ORF">DXG03_008758</name>
</gene>
<dbReference type="PROSITE" id="PS50096">
    <property type="entry name" value="IQ"/>
    <property type="match status" value="1"/>
</dbReference>
<proteinExistence type="predicted"/>
<organism evidence="3 4">
    <name type="scientific">Asterophora parasitica</name>
    <dbReference type="NCBI Taxonomy" id="117018"/>
    <lineage>
        <taxon>Eukaryota</taxon>
        <taxon>Fungi</taxon>
        <taxon>Dikarya</taxon>
        <taxon>Basidiomycota</taxon>
        <taxon>Agaricomycotina</taxon>
        <taxon>Agaricomycetes</taxon>
        <taxon>Agaricomycetidae</taxon>
        <taxon>Agaricales</taxon>
        <taxon>Tricholomatineae</taxon>
        <taxon>Lyophyllaceae</taxon>
        <taxon>Asterophora</taxon>
    </lineage>
</organism>